<dbReference type="InterPro" id="IPR009061">
    <property type="entry name" value="DNA-bd_dom_put_sf"/>
</dbReference>
<proteinExistence type="predicted"/>
<dbReference type="GO" id="GO:0003677">
    <property type="term" value="F:DNA binding"/>
    <property type="evidence" value="ECO:0007669"/>
    <property type="project" value="InterPro"/>
</dbReference>
<dbReference type="EMBL" id="DWZH01000114">
    <property type="protein sequence ID" value="HJB11757.1"/>
    <property type="molecule type" value="Genomic_DNA"/>
</dbReference>
<dbReference type="Pfam" id="PF03459">
    <property type="entry name" value="TOBE"/>
    <property type="match status" value="1"/>
</dbReference>
<gene>
    <name evidence="4" type="ORF">H9786_14760</name>
</gene>
<keyword evidence="1 2" id="KW-0500">Molybdenum</keyword>
<dbReference type="Gene3D" id="1.10.1660.10">
    <property type="match status" value="1"/>
</dbReference>
<name>A0A9D2LFM6_9MICO</name>
<evidence type="ECO:0000313" key="5">
    <source>
        <dbReference type="Proteomes" id="UP000823823"/>
    </source>
</evidence>
<evidence type="ECO:0000313" key="4">
    <source>
        <dbReference type="EMBL" id="HJB11757.1"/>
    </source>
</evidence>
<dbReference type="Gene3D" id="2.40.50.100">
    <property type="match status" value="1"/>
</dbReference>
<dbReference type="Pfam" id="PF00376">
    <property type="entry name" value="MerR"/>
    <property type="match status" value="1"/>
</dbReference>
<accession>A0A9D2LFM6</accession>
<dbReference type="AlphaFoldDB" id="A0A9D2LFM6"/>
<comment type="caution">
    <text evidence="4">The sequence shown here is derived from an EMBL/GenBank/DDBJ whole genome shotgun (WGS) entry which is preliminary data.</text>
</comment>
<sequence>MAQFRIRTAADLLGVSDDTVRRWIEQGRLASSEDESGRQVVDGAELAALSQQIAAERKLDSLDEAAERRSARNHLTGLVTKVTSDQVMSQVELQCGPFRVVSLISTEAVEQLGLEVGSLATAVVKATNVSLEGPPA</sequence>
<dbReference type="InterPro" id="IPR000551">
    <property type="entry name" value="MerR-type_HTH_dom"/>
</dbReference>
<dbReference type="InterPro" id="IPR010093">
    <property type="entry name" value="SinI_DNA-bd"/>
</dbReference>
<dbReference type="NCBIfam" id="TIGR01764">
    <property type="entry name" value="excise"/>
    <property type="match status" value="1"/>
</dbReference>
<feature type="domain" description="Mop" evidence="3">
    <location>
        <begin position="68"/>
        <end position="133"/>
    </location>
</feature>
<dbReference type="InterPro" id="IPR008995">
    <property type="entry name" value="Mo/tungstate-bd_C_term_dom"/>
</dbReference>
<reference evidence="4" key="2">
    <citation type="submission" date="2021-04" db="EMBL/GenBank/DDBJ databases">
        <authorList>
            <person name="Gilroy R."/>
        </authorList>
    </citation>
    <scope>NUCLEOTIDE SEQUENCE</scope>
    <source>
        <strain evidence="4">ChiHjej13B12-24818</strain>
    </source>
</reference>
<protein>
    <submittedName>
        <fullName evidence="4">TOBE domain-containing protein</fullName>
    </submittedName>
</protein>
<dbReference type="Proteomes" id="UP000823823">
    <property type="component" value="Unassembled WGS sequence"/>
</dbReference>
<evidence type="ECO:0000256" key="1">
    <source>
        <dbReference type="ARBA" id="ARBA00022505"/>
    </source>
</evidence>
<reference evidence="4" key="1">
    <citation type="journal article" date="2021" name="PeerJ">
        <title>Extensive microbial diversity within the chicken gut microbiome revealed by metagenomics and culture.</title>
        <authorList>
            <person name="Gilroy R."/>
            <person name="Ravi A."/>
            <person name="Getino M."/>
            <person name="Pursley I."/>
            <person name="Horton D.L."/>
            <person name="Alikhan N.F."/>
            <person name="Baker D."/>
            <person name="Gharbi K."/>
            <person name="Hall N."/>
            <person name="Watson M."/>
            <person name="Adriaenssens E.M."/>
            <person name="Foster-Nyarko E."/>
            <person name="Jarju S."/>
            <person name="Secka A."/>
            <person name="Antonio M."/>
            <person name="Oren A."/>
            <person name="Chaudhuri R.R."/>
            <person name="La Ragione R."/>
            <person name="Hildebrand F."/>
            <person name="Pallen M.J."/>
        </authorList>
    </citation>
    <scope>NUCLEOTIDE SEQUENCE</scope>
    <source>
        <strain evidence="4">ChiHjej13B12-24818</strain>
    </source>
</reference>
<dbReference type="InterPro" id="IPR004606">
    <property type="entry name" value="Mop_domain"/>
</dbReference>
<evidence type="ECO:0000256" key="2">
    <source>
        <dbReference type="PROSITE-ProRule" id="PRU01213"/>
    </source>
</evidence>
<evidence type="ECO:0000259" key="3">
    <source>
        <dbReference type="PROSITE" id="PS51866"/>
    </source>
</evidence>
<dbReference type="PROSITE" id="PS51866">
    <property type="entry name" value="MOP"/>
    <property type="match status" value="1"/>
</dbReference>
<dbReference type="GO" id="GO:0015689">
    <property type="term" value="P:molybdate ion transport"/>
    <property type="evidence" value="ECO:0007669"/>
    <property type="project" value="InterPro"/>
</dbReference>
<dbReference type="SUPFAM" id="SSF50331">
    <property type="entry name" value="MOP-like"/>
    <property type="match status" value="1"/>
</dbReference>
<dbReference type="SUPFAM" id="SSF46955">
    <property type="entry name" value="Putative DNA-binding domain"/>
    <property type="match status" value="1"/>
</dbReference>
<dbReference type="InterPro" id="IPR005116">
    <property type="entry name" value="Transp-assoc_OB_typ1"/>
</dbReference>
<dbReference type="GO" id="GO:0006355">
    <property type="term" value="P:regulation of DNA-templated transcription"/>
    <property type="evidence" value="ECO:0007669"/>
    <property type="project" value="InterPro"/>
</dbReference>
<organism evidence="4 5">
    <name type="scientific">Candidatus Brachybacterium merdavium</name>
    <dbReference type="NCBI Taxonomy" id="2838513"/>
    <lineage>
        <taxon>Bacteria</taxon>
        <taxon>Bacillati</taxon>
        <taxon>Actinomycetota</taxon>
        <taxon>Actinomycetes</taxon>
        <taxon>Micrococcales</taxon>
        <taxon>Dermabacteraceae</taxon>
        <taxon>Brachybacterium</taxon>
    </lineage>
</organism>